<protein>
    <submittedName>
        <fullName evidence="1">Uncharacterized protein</fullName>
    </submittedName>
</protein>
<reference evidence="1" key="2">
    <citation type="journal article" date="2015" name="Data Brief">
        <title>Shoot transcriptome of the giant reed, Arundo donax.</title>
        <authorList>
            <person name="Barrero R.A."/>
            <person name="Guerrero F.D."/>
            <person name="Moolhuijzen P."/>
            <person name="Goolsby J.A."/>
            <person name="Tidwell J."/>
            <person name="Bellgard S.E."/>
            <person name="Bellgard M.I."/>
        </authorList>
    </citation>
    <scope>NUCLEOTIDE SEQUENCE</scope>
    <source>
        <tissue evidence="1">Shoot tissue taken approximately 20 cm above the soil surface</tissue>
    </source>
</reference>
<name>A0A0A9AZX9_ARUDO</name>
<dbReference type="AlphaFoldDB" id="A0A0A9AZX9"/>
<sequence>MFLNSTSCTPLIGSYMHPGCHIVGFNYVSYFIINEFFVELQ</sequence>
<proteinExistence type="predicted"/>
<evidence type="ECO:0000313" key="1">
    <source>
        <dbReference type="EMBL" id="JAD56646.1"/>
    </source>
</evidence>
<reference evidence="1" key="1">
    <citation type="submission" date="2014-09" db="EMBL/GenBank/DDBJ databases">
        <authorList>
            <person name="Magalhaes I.L.F."/>
            <person name="Oliveira U."/>
            <person name="Santos F.R."/>
            <person name="Vidigal T.H.D.A."/>
            <person name="Brescovit A.D."/>
            <person name="Santos A.J."/>
        </authorList>
    </citation>
    <scope>NUCLEOTIDE SEQUENCE</scope>
    <source>
        <tissue evidence="1">Shoot tissue taken approximately 20 cm above the soil surface</tissue>
    </source>
</reference>
<organism evidence="1">
    <name type="scientific">Arundo donax</name>
    <name type="common">Giant reed</name>
    <name type="synonym">Donax arundinaceus</name>
    <dbReference type="NCBI Taxonomy" id="35708"/>
    <lineage>
        <taxon>Eukaryota</taxon>
        <taxon>Viridiplantae</taxon>
        <taxon>Streptophyta</taxon>
        <taxon>Embryophyta</taxon>
        <taxon>Tracheophyta</taxon>
        <taxon>Spermatophyta</taxon>
        <taxon>Magnoliopsida</taxon>
        <taxon>Liliopsida</taxon>
        <taxon>Poales</taxon>
        <taxon>Poaceae</taxon>
        <taxon>PACMAD clade</taxon>
        <taxon>Arundinoideae</taxon>
        <taxon>Arundineae</taxon>
        <taxon>Arundo</taxon>
    </lineage>
</organism>
<dbReference type="EMBL" id="GBRH01241249">
    <property type="protein sequence ID" value="JAD56646.1"/>
    <property type="molecule type" value="Transcribed_RNA"/>
</dbReference>
<accession>A0A0A9AZX9</accession>